<dbReference type="Proteomes" id="UP000193450">
    <property type="component" value="Chromosome"/>
</dbReference>
<evidence type="ECO:0000313" key="5">
    <source>
        <dbReference type="Proteomes" id="UP000193450"/>
    </source>
</evidence>
<dbReference type="InterPro" id="IPR017937">
    <property type="entry name" value="Thioredoxin_CS"/>
</dbReference>
<dbReference type="SUPFAM" id="SSF52833">
    <property type="entry name" value="Thioredoxin-like"/>
    <property type="match status" value="1"/>
</dbReference>
<dbReference type="Gene3D" id="3.40.30.10">
    <property type="entry name" value="Glutaredoxin"/>
    <property type="match status" value="1"/>
</dbReference>
<accession>A0A1X9N6K1</accession>
<dbReference type="InterPro" id="IPR050553">
    <property type="entry name" value="Thioredoxin_ResA/DsbE_sf"/>
</dbReference>
<evidence type="ECO:0000256" key="1">
    <source>
        <dbReference type="ARBA" id="ARBA00023284"/>
    </source>
</evidence>
<dbReference type="GO" id="GO:0016209">
    <property type="term" value="F:antioxidant activity"/>
    <property type="evidence" value="ECO:0007669"/>
    <property type="project" value="InterPro"/>
</dbReference>
<keyword evidence="5" id="KW-1185">Reference proteome</keyword>
<name>A0A1X9N6K1_9GAMM</name>
<dbReference type="Pfam" id="PF00578">
    <property type="entry name" value="AhpC-TSA"/>
    <property type="match status" value="1"/>
</dbReference>
<keyword evidence="1" id="KW-0676">Redox-active center</keyword>
<keyword evidence="2" id="KW-0732">Signal</keyword>
<dbReference type="GO" id="GO:0015036">
    <property type="term" value="F:disulfide oxidoreductase activity"/>
    <property type="evidence" value="ECO:0007669"/>
    <property type="project" value="UniProtKB-ARBA"/>
</dbReference>
<evidence type="ECO:0000259" key="3">
    <source>
        <dbReference type="PROSITE" id="PS51352"/>
    </source>
</evidence>
<dbReference type="KEGG" id="osg:BST96_00915"/>
<feature type="signal peptide" evidence="2">
    <location>
        <begin position="1"/>
        <end position="18"/>
    </location>
</feature>
<evidence type="ECO:0000256" key="2">
    <source>
        <dbReference type="SAM" id="SignalP"/>
    </source>
</evidence>
<feature type="domain" description="Thioredoxin" evidence="3">
    <location>
        <begin position="17"/>
        <end position="157"/>
    </location>
</feature>
<dbReference type="CDD" id="cd02966">
    <property type="entry name" value="TlpA_like_family"/>
    <property type="match status" value="1"/>
</dbReference>
<dbReference type="PANTHER" id="PTHR42852">
    <property type="entry name" value="THIOL:DISULFIDE INTERCHANGE PROTEIN DSBE"/>
    <property type="match status" value="1"/>
</dbReference>
<evidence type="ECO:0000313" key="4">
    <source>
        <dbReference type="EMBL" id="ARN72794.1"/>
    </source>
</evidence>
<dbReference type="STRING" id="716816.BST96_00915"/>
<protein>
    <submittedName>
        <fullName evidence="4">Redoxin</fullName>
    </submittedName>
</protein>
<gene>
    <name evidence="4" type="ORF">BST96_00915</name>
</gene>
<proteinExistence type="predicted"/>
<dbReference type="OrthoDB" id="9799347at2"/>
<dbReference type="RefSeq" id="WP_085756887.1">
    <property type="nucleotide sequence ID" value="NZ_CP019343.1"/>
</dbReference>
<reference evidence="4 5" key="1">
    <citation type="submission" date="2016-11" db="EMBL/GenBank/DDBJ databases">
        <title>Trade-off between light-utilization and light-protection in marine flavobacteria.</title>
        <authorList>
            <person name="Kumagai Y."/>
        </authorList>
    </citation>
    <scope>NUCLEOTIDE SEQUENCE [LARGE SCALE GENOMIC DNA]</scope>
    <source>
        <strain evidence="4 5">NBRC 107125</strain>
    </source>
</reference>
<organism evidence="4 5">
    <name type="scientific">Oceanicoccus sagamiensis</name>
    <dbReference type="NCBI Taxonomy" id="716816"/>
    <lineage>
        <taxon>Bacteria</taxon>
        <taxon>Pseudomonadati</taxon>
        <taxon>Pseudomonadota</taxon>
        <taxon>Gammaproteobacteria</taxon>
        <taxon>Cellvibrionales</taxon>
        <taxon>Spongiibacteraceae</taxon>
        <taxon>Oceanicoccus</taxon>
    </lineage>
</organism>
<dbReference type="InterPro" id="IPR013766">
    <property type="entry name" value="Thioredoxin_domain"/>
</dbReference>
<dbReference type="PROSITE" id="PS51352">
    <property type="entry name" value="THIOREDOXIN_2"/>
    <property type="match status" value="1"/>
</dbReference>
<dbReference type="EMBL" id="CP019343">
    <property type="protein sequence ID" value="ARN72794.1"/>
    <property type="molecule type" value="Genomic_DNA"/>
</dbReference>
<dbReference type="PANTHER" id="PTHR42852:SF17">
    <property type="entry name" value="THIOREDOXIN-LIKE PROTEIN HI_1115"/>
    <property type="match status" value="1"/>
</dbReference>
<feature type="chain" id="PRO_5013344657" evidence="2">
    <location>
        <begin position="19"/>
        <end position="158"/>
    </location>
</feature>
<dbReference type="AlphaFoldDB" id="A0A1X9N6K1"/>
<dbReference type="InterPro" id="IPR036249">
    <property type="entry name" value="Thioredoxin-like_sf"/>
</dbReference>
<dbReference type="PROSITE" id="PS00194">
    <property type="entry name" value="THIOREDOXIN_1"/>
    <property type="match status" value="1"/>
</dbReference>
<dbReference type="InterPro" id="IPR000866">
    <property type="entry name" value="AhpC/TSA"/>
</dbReference>
<sequence length="158" mass="17625">MRTITLIGLLLISQLSFAADTPAPDFTLKSTAGKNLRLSEMRGQVVLVNFWASWCGPCRQEMPLLDDLHNKYSKLGFTVLGVNVDKSQAAADKILKDIPVTFPVLYDPKGTVSQQYNVSAMPTTIIIDRNGNMRYSHKGFKPGYEDKYATNIKALIRE</sequence>